<comment type="subcellular location">
    <subcellularLocation>
        <location evidence="1">Cell membrane</location>
        <topology evidence="1">Multi-pass membrane protein</topology>
    </subcellularLocation>
</comment>
<evidence type="ECO:0000256" key="3">
    <source>
        <dbReference type="ARBA" id="ARBA00022475"/>
    </source>
</evidence>
<dbReference type="GeneID" id="111354512"/>
<dbReference type="GO" id="GO:0005886">
    <property type="term" value="C:plasma membrane"/>
    <property type="evidence" value="ECO:0007669"/>
    <property type="project" value="UniProtKB-SubCell"/>
</dbReference>
<feature type="transmembrane region" description="Helical" evidence="8">
    <location>
        <begin position="312"/>
        <end position="336"/>
    </location>
</feature>
<name>A0A9J7E3L8_SPOLT</name>
<keyword evidence="7" id="KW-0675">Receptor</keyword>
<dbReference type="Pfam" id="PF06151">
    <property type="entry name" value="Trehalose_recp"/>
    <property type="match status" value="1"/>
</dbReference>
<proteinExistence type="inferred from homology"/>
<dbReference type="PANTHER" id="PTHR21421:SF29">
    <property type="entry name" value="GUSTATORY RECEPTOR 5A FOR TREHALOSE-RELATED"/>
    <property type="match status" value="1"/>
</dbReference>
<evidence type="ECO:0000256" key="6">
    <source>
        <dbReference type="ARBA" id="ARBA00023136"/>
    </source>
</evidence>
<evidence type="ECO:0000256" key="1">
    <source>
        <dbReference type="ARBA" id="ARBA00004651"/>
    </source>
</evidence>
<protein>
    <submittedName>
        <fullName evidence="10">Gustatory receptor for sugar taste 64f-like</fullName>
    </submittedName>
</protein>
<evidence type="ECO:0000256" key="8">
    <source>
        <dbReference type="SAM" id="Phobius"/>
    </source>
</evidence>
<dbReference type="InterPro" id="IPR009318">
    <property type="entry name" value="Gustatory_rcpt"/>
</dbReference>
<evidence type="ECO:0000256" key="4">
    <source>
        <dbReference type="ARBA" id="ARBA00022692"/>
    </source>
</evidence>
<feature type="transmembrane region" description="Helical" evidence="8">
    <location>
        <begin position="37"/>
        <end position="60"/>
    </location>
</feature>
<gene>
    <name evidence="10" type="primary">LOC111354512</name>
</gene>
<dbReference type="PANTHER" id="PTHR21421">
    <property type="entry name" value="GUSTATORY RECEPTOR"/>
    <property type="match status" value="1"/>
</dbReference>
<organism evidence="9 10">
    <name type="scientific">Spodoptera litura</name>
    <name type="common">Asian cotton leafworm</name>
    <dbReference type="NCBI Taxonomy" id="69820"/>
    <lineage>
        <taxon>Eukaryota</taxon>
        <taxon>Metazoa</taxon>
        <taxon>Ecdysozoa</taxon>
        <taxon>Arthropoda</taxon>
        <taxon>Hexapoda</taxon>
        <taxon>Insecta</taxon>
        <taxon>Pterygota</taxon>
        <taxon>Neoptera</taxon>
        <taxon>Endopterygota</taxon>
        <taxon>Lepidoptera</taxon>
        <taxon>Glossata</taxon>
        <taxon>Ditrysia</taxon>
        <taxon>Noctuoidea</taxon>
        <taxon>Noctuidae</taxon>
        <taxon>Amphipyrinae</taxon>
        <taxon>Spodoptera</taxon>
    </lineage>
</organism>
<dbReference type="Proteomes" id="UP000301870">
    <property type="component" value="Chromosome 2"/>
</dbReference>
<feature type="transmembrane region" description="Helical" evidence="8">
    <location>
        <begin position="191"/>
        <end position="214"/>
    </location>
</feature>
<evidence type="ECO:0000256" key="7">
    <source>
        <dbReference type="ARBA" id="ARBA00023170"/>
    </source>
</evidence>
<dbReference type="OrthoDB" id="5800391at2759"/>
<sequence>MKRNYVKKLNEKKKYDDFLSILNNVFKKARYFGISGYGFNLSFAWSLVLFTMLVVAETVAVWKVVRFLGGWLMSASDNGFIGRMSGAIFYANALISLFLSSKFVHSWRNLYIYWLSTETNTALKFPPDVRTKKRATLIIVFVISVASIEHILSMISATGVGFPIGEFVYRYVTISHGFLLRAQDYSAWNGIPIFILSKLATVLWNFQDLIIILISMGLSSRYKRLNLYVRKIVTVEKRTETKPKFGTELYLQIQVWRRLREAYVRQSTLVRMVDRKLGSLVLLSNINNLYFICLQIYLGIHKPSSSTISRCYFLFSLSWLILRACSVVIAASDVHLHSQRALKLLHSCPSANYNIEMKRLQYQLAHDFVALTGMGFFSLRRELLLEVAAAILKYELVLIQYDK</sequence>
<keyword evidence="5 8" id="KW-1133">Transmembrane helix</keyword>
<evidence type="ECO:0000256" key="5">
    <source>
        <dbReference type="ARBA" id="ARBA00022989"/>
    </source>
</evidence>
<feature type="transmembrane region" description="Helical" evidence="8">
    <location>
        <begin position="280"/>
        <end position="300"/>
    </location>
</feature>
<accession>A0A9J7E3L8</accession>
<comment type="similarity">
    <text evidence="2">Belongs to the insect chemoreceptor superfamily. Gustatory receptor (GR) family. Gr5a subfamily.</text>
</comment>
<evidence type="ECO:0000313" key="9">
    <source>
        <dbReference type="Proteomes" id="UP000301870"/>
    </source>
</evidence>
<keyword evidence="4 8" id="KW-0812">Transmembrane</keyword>
<dbReference type="RefSeq" id="XP_022823780.1">
    <property type="nucleotide sequence ID" value="XM_022968012.1"/>
</dbReference>
<keyword evidence="6 8" id="KW-0472">Membrane</keyword>
<dbReference type="AlphaFoldDB" id="A0A9J7E3L8"/>
<dbReference type="GO" id="GO:0008527">
    <property type="term" value="F:taste receptor activity"/>
    <property type="evidence" value="ECO:0007669"/>
    <property type="project" value="InterPro"/>
</dbReference>
<feature type="transmembrane region" description="Helical" evidence="8">
    <location>
        <begin position="137"/>
        <end position="162"/>
    </location>
</feature>
<dbReference type="GO" id="GO:0050916">
    <property type="term" value="P:sensory perception of sweet taste"/>
    <property type="evidence" value="ECO:0007669"/>
    <property type="project" value="UniProtKB-ARBA"/>
</dbReference>
<dbReference type="KEGG" id="sliu:111354512"/>
<feature type="transmembrane region" description="Helical" evidence="8">
    <location>
        <begin position="80"/>
        <end position="99"/>
    </location>
</feature>
<evidence type="ECO:0000256" key="2">
    <source>
        <dbReference type="ARBA" id="ARBA00005327"/>
    </source>
</evidence>
<evidence type="ECO:0000313" key="10">
    <source>
        <dbReference type="RefSeq" id="XP_022823780.1"/>
    </source>
</evidence>
<keyword evidence="3" id="KW-1003">Cell membrane</keyword>
<keyword evidence="9" id="KW-1185">Reference proteome</keyword>
<reference evidence="10" key="1">
    <citation type="submission" date="2025-08" db="UniProtKB">
        <authorList>
            <consortium name="RefSeq"/>
        </authorList>
    </citation>
    <scope>IDENTIFICATION</scope>
    <source>
        <strain evidence="10">Ishihara</strain>
        <tissue evidence="10">Whole body</tissue>
    </source>
</reference>